<dbReference type="Proteomes" id="UP001241926">
    <property type="component" value="Unassembled WGS sequence"/>
</dbReference>
<protein>
    <submittedName>
        <fullName evidence="3">SMI1/KNR4 family protein</fullName>
    </submittedName>
</protein>
<reference evidence="3 4" key="1">
    <citation type="submission" date="2023-05" db="EMBL/GenBank/DDBJ databases">
        <title>Streptomyces fuscus sp. nov., a brown-black pigment producing actinomyces isolated from dry sand of Sea duck farm.</title>
        <authorList>
            <person name="Xie J."/>
            <person name="Shen N."/>
        </authorList>
    </citation>
    <scope>NUCLEOTIDE SEQUENCE [LARGE SCALE GENOMIC DNA]</scope>
    <source>
        <strain evidence="3 4">GXMU-J15</strain>
    </source>
</reference>
<dbReference type="SUPFAM" id="SSF160631">
    <property type="entry name" value="SMI1/KNR4-like"/>
    <property type="match status" value="1"/>
</dbReference>
<comment type="caution">
    <text evidence="3">The sequence shown here is derived from an EMBL/GenBank/DDBJ whole genome shotgun (WGS) entry which is preliminary data.</text>
</comment>
<sequence length="268" mass="30150">MTDYLAATMAMLGPAQSRYAEPSAWDRLQADFGIRLPADYRAIVDTYAPIQLNGHLYLSHPSTERWNLAQWIRDTVQAWSEVPWEELALGADEDPRQLLGLKELSFGTRNGLWPIASTGRGETIFLDAAADSTRLVVNYDETWVEHCMSFAEWLHRYLAGEDMTGPNSSAFYPGPVKLQLPPDVCRRTSPAMARPPRPRHVKRCRGTAPKRGDFQAKGSNVPHRPRPEEALDFLRAELATGRSEMTEWTTRGAWLAFVSFGMASRCVV</sequence>
<dbReference type="RefSeq" id="WP_285437194.1">
    <property type="nucleotide sequence ID" value="NZ_JASJUS010000069.1"/>
</dbReference>
<gene>
    <name evidence="3" type="ORF">QNN03_37130</name>
</gene>
<proteinExistence type="predicted"/>
<evidence type="ECO:0000313" key="3">
    <source>
        <dbReference type="EMBL" id="MDL2082064.1"/>
    </source>
</evidence>
<feature type="domain" description="Knr4/Smi1-like" evidence="2">
    <location>
        <begin position="22"/>
        <end position="154"/>
    </location>
</feature>
<accession>A0ABT7JCL7</accession>
<dbReference type="Pfam" id="PF09346">
    <property type="entry name" value="SMI1_KNR4"/>
    <property type="match status" value="1"/>
</dbReference>
<feature type="compositionally biased region" description="Basic residues" evidence="1">
    <location>
        <begin position="196"/>
        <end position="205"/>
    </location>
</feature>
<keyword evidence="4" id="KW-1185">Reference proteome</keyword>
<evidence type="ECO:0000259" key="2">
    <source>
        <dbReference type="Pfam" id="PF09346"/>
    </source>
</evidence>
<organism evidence="3 4">
    <name type="scientific">Streptomyces fuscus</name>
    <dbReference type="NCBI Taxonomy" id="3048495"/>
    <lineage>
        <taxon>Bacteria</taxon>
        <taxon>Bacillati</taxon>
        <taxon>Actinomycetota</taxon>
        <taxon>Actinomycetes</taxon>
        <taxon>Kitasatosporales</taxon>
        <taxon>Streptomycetaceae</taxon>
        <taxon>Streptomyces</taxon>
    </lineage>
</organism>
<dbReference type="InterPro" id="IPR018958">
    <property type="entry name" value="Knr4/Smi1-like_dom"/>
</dbReference>
<evidence type="ECO:0000313" key="4">
    <source>
        <dbReference type="Proteomes" id="UP001241926"/>
    </source>
</evidence>
<name>A0ABT7JCL7_9ACTN</name>
<evidence type="ECO:0000256" key="1">
    <source>
        <dbReference type="SAM" id="MobiDB-lite"/>
    </source>
</evidence>
<dbReference type="EMBL" id="JASJUS010000069">
    <property type="protein sequence ID" value="MDL2082064.1"/>
    <property type="molecule type" value="Genomic_DNA"/>
</dbReference>
<feature type="region of interest" description="Disordered" evidence="1">
    <location>
        <begin position="188"/>
        <end position="226"/>
    </location>
</feature>
<dbReference type="InterPro" id="IPR037883">
    <property type="entry name" value="Knr4/Smi1-like_sf"/>
</dbReference>
<dbReference type="Gene3D" id="3.40.1580.10">
    <property type="entry name" value="SMI1/KNR4-like"/>
    <property type="match status" value="1"/>
</dbReference>